<protein>
    <submittedName>
        <fullName evidence="3">Activin_recp domain-containing protein</fullName>
    </submittedName>
</protein>
<organism evidence="2 3">
    <name type="scientific">Meloidogyne hapla</name>
    <name type="common">Root-knot nematode worm</name>
    <dbReference type="NCBI Taxonomy" id="6305"/>
    <lineage>
        <taxon>Eukaryota</taxon>
        <taxon>Metazoa</taxon>
        <taxon>Ecdysozoa</taxon>
        <taxon>Nematoda</taxon>
        <taxon>Chromadorea</taxon>
        <taxon>Rhabditida</taxon>
        <taxon>Tylenchina</taxon>
        <taxon>Tylenchomorpha</taxon>
        <taxon>Tylenchoidea</taxon>
        <taxon>Meloidogynidae</taxon>
        <taxon>Meloidogyninae</taxon>
        <taxon>Meloidogyne</taxon>
    </lineage>
</organism>
<dbReference type="OMA" id="PANCFNT"/>
<feature type="chain" id="PRO_5009316157" evidence="1">
    <location>
        <begin position="21"/>
        <end position="125"/>
    </location>
</feature>
<dbReference type="AlphaFoldDB" id="A0A1I8BTP4"/>
<evidence type="ECO:0000313" key="3">
    <source>
        <dbReference type="WBParaSite" id="MhA1_Contig580.frz3.gene13"/>
    </source>
</evidence>
<name>A0A1I8BTP4_MELHA</name>
<keyword evidence="2" id="KW-1185">Reference proteome</keyword>
<reference evidence="3" key="1">
    <citation type="submission" date="2016-11" db="UniProtKB">
        <authorList>
            <consortium name="WormBaseParasite"/>
        </authorList>
    </citation>
    <scope>IDENTIFICATION</scope>
</reference>
<dbReference type="Proteomes" id="UP000095281">
    <property type="component" value="Unplaced"/>
</dbReference>
<accession>A0A1I8BTP4</accession>
<feature type="signal peptide" evidence="1">
    <location>
        <begin position="1"/>
        <end position="20"/>
    </location>
</feature>
<keyword evidence="1" id="KW-0732">Signal</keyword>
<dbReference type="WBParaSite" id="MhA1_Contig580.frz3.gene13">
    <property type="protein sequence ID" value="MhA1_Contig580.frz3.gene13"/>
    <property type="gene ID" value="MhA1_Contig580.frz3.gene13"/>
</dbReference>
<evidence type="ECO:0000256" key="1">
    <source>
        <dbReference type="SAM" id="SignalP"/>
    </source>
</evidence>
<proteinExistence type="predicted"/>
<evidence type="ECO:0000313" key="2">
    <source>
        <dbReference type="Proteomes" id="UP000095281"/>
    </source>
</evidence>
<sequence>MRQISLFFLIFLLIIPIIFALNCYQGQTALNTQPGSAAACSMSPTVACTKSVDYVNQIVVRGCQTSNCTFLNGTVNSAGGCFNSSTNSQSYCCCYADSCNGAKGEKEFEFLITGFLAVFAAFLII</sequence>